<evidence type="ECO:0000313" key="1">
    <source>
        <dbReference type="EMBL" id="KAG6506589.1"/>
    </source>
</evidence>
<organism evidence="1 2">
    <name type="scientific">Zingiber officinale</name>
    <name type="common">Ginger</name>
    <name type="synonym">Amomum zingiber</name>
    <dbReference type="NCBI Taxonomy" id="94328"/>
    <lineage>
        <taxon>Eukaryota</taxon>
        <taxon>Viridiplantae</taxon>
        <taxon>Streptophyta</taxon>
        <taxon>Embryophyta</taxon>
        <taxon>Tracheophyta</taxon>
        <taxon>Spermatophyta</taxon>
        <taxon>Magnoliopsida</taxon>
        <taxon>Liliopsida</taxon>
        <taxon>Zingiberales</taxon>
        <taxon>Zingiberaceae</taxon>
        <taxon>Zingiber</taxon>
    </lineage>
</organism>
<comment type="caution">
    <text evidence="1">The sequence shown here is derived from an EMBL/GenBank/DDBJ whole genome shotgun (WGS) entry which is preliminary data.</text>
</comment>
<gene>
    <name evidence="1" type="ORF">ZIOFF_031913</name>
</gene>
<reference evidence="1 2" key="1">
    <citation type="submission" date="2020-08" db="EMBL/GenBank/DDBJ databases">
        <title>Plant Genome Project.</title>
        <authorList>
            <person name="Zhang R.-G."/>
        </authorList>
    </citation>
    <scope>NUCLEOTIDE SEQUENCE [LARGE SCALE GENOMIC DNA]</scope>
    <source>
        <tissue evidence="1">Rhizome</tissue>
    </source>
</reference>
<accession>A0A8J5GUK3</accession>
<dbReference type="EMBL" id="JACMSC010000009">
    <property type="protein sequence ID" value="KAG6506589.1"/>
    <property type="molecule type" value="Genomic_DNA"/>
</dbReference>
<protein>
    <submittedName>
        <fullName evidence="1">Uncharacterized protein</fullName>
    </submittedName>
</protein>
<sequence length="110" mass="12527">MTVLILDVSFRVPTEMPCLVVTELKSVNAGISEVVSQVLFIFNRYLFQCKVKTHLKKLRRQVADSEITVYSAGSKYDFRNGHNCRIIPKLKSVTAEYSLADFWNLIAALQ</sequence>
<evidence type="ECO:0000313" key="2">
    <source>
        <dbReference type="Proteomes" id="UP000734854"/>
    </source>
</evidence>
<name>A0A8J5GUK3_ZINOF</name>
<dbReference type="Proteomes" id="UP000734854">
    <property type="component" value="Unassembled WGS sequence"/>
</dbReference>
<dbReference type="AlphaFoldDB" id="A0A8J5GUK3"/>
<keyword evidence="2" id="KW-1185">Reference proteome</keyword>
<proteinExistence type="predicted"/>